<evidence type="ECO:0000259" key="3">
    <source>
        <dbReference type="PROSITE" id="PS51468"/>
    </source>
</evidence>
<dbReference type="InterPro" id="IPR002035">
    <property type="entry name" value="VWF_A"/>
</dbReference>
<feature type="compositionally biased region" description="Basic and acidic residues" evidence="1">
    <location>
        <begin position="1044"/>
        <end position="1057"/>
    </location>
</feature>
<dbReference type="PROSITE" id="PS51468">
    <property type="entry name" value="VIT"/>
    <property type="match status" value="1"/>
</dbReference>
<evidence type="ECO:0000259" key="2">
    <source>
        <dbReference type="PROSITE" id="PS50234"/>
    </source>
</evidence>
<feature type="domain" description="VWFA" evidence="2">
    <location>
        <begin position="279"/>
        <end position="455"/>
    </location>
</feature>
<feature type="compositionally biased region" description="Pro residues" evidence="1">
    <location>
        <begin position="840"/>
        <end position="849"/>
    </location>
</feature>
<feature type="region of interest" description="Disordered" evidence="1">
    <location>
        <begin position="490"/>
        <end position="549"/>
    </location>
</feature>
<feature type="compositionally biased region" description="Pro residues" evidence="1">
    <location>
        <begin position="799"/>
        <end position="821"/>
    </location>
</feature>
<dbReference type="SMART" id="SM00327">
    <property type="entry name" value="VWA"/>
    <property type="match status" value="1"/>
</dbReference>
<gene>
    <name evidence="4" type="ORF">C8J55DRAFT_523604</name>
</gene>
<dbReference type="InterPro" id="IPR036465">
    <property type="entry name" value="vWFA_dom_sf"/>
</dbReference>
<accession>A0A9W8ZYL9</accession>
<feature type="domain" description="VIT" evidence="3">
    <location>
        <begin position="4"/>
        <end position="138"/>
    </location>
</feature>
<feature type="compositionally biased region" description="Polar residues" evidence="1">
    <location>
        <begin position="492"/>
        <end position="506"/>
    </location>
</feature>
<proteinExistence type="predicted"/>
<feature type="compositionally biased region" description="Low complexity" evidence="1">
    <location>
        <begin position="890"/>
        <end position="899"/>
    </location>
</feature>
<evidence type="ECO:0000313" key="4">
    <source>
        <dbReference type="EMBL" id="KAJ4469735.1"/>
    </source>
</evidence>
<reference evidence="4" key="2">
    <citation type="journal article" date="2023" name="Proc. Natl. Acad. Sci. U.S.A.">
        <title>A global phylogenomic analysis of the shiitake genus Lentinula.</title>
        <authorList>
            <person name="Sierra-Patev S."/>
            <person name="Min B."/>
            <person name="Naranjo-Ortiz M."/>
            <person name="Looney B."/>
            <person name="Konkel Z."/>
            <person name="Slot J.C."/>
            <person name="Sakamoto Y."/>
            <person name="Steenwyk J.L."/>
            <person name="Rokas A."/>
            <person name="Carro J."/>
            <person name="Camarero S."/>
            <person name="Ferreira P."/>
            <person name="Molpeceres G."/>
            <person name="Ruiz-Duenas F.J."/>
            <person name="Serrano A."/>
            <person name="Henrissat B."/>
            <person name="Drula E."/>
            <person name="Hughes K.W."/>
            <person name="Mata J.L."/>
            <person name="Ishikawa N.K."/>
            <person name="Vargas-Isla R."/>
            <person name="Ushijima S."/>
            <person name="Smith C.A."/>
            <person name="Donoghue J."/>
            <person name="Ahrendt S."/>
            <person name="Andreopoulos W."/>
            <person name="He G."/>
            <person name="LaButti K."/>
            <person name="Lipzen A."/>
            <person name="Ng V."/>
            <person name="Riley R."/>
            <person name="Sandor L."/>
            <person name="Barry K."/>
            <person name="Martinez A.T."/>
            <person name="Xiao Y."/>
            <person name="Gibbons J.G."/>
            <person name="Terashima K."/>
            <person name="Grigoriev I.V."/>
            <person name="Hibbett D."/>
        </authorList>
    </citation>
    <scope>NUCLEOTIDE SEQUENCE</scope>
    <source>
        <strain evidence="4">Sp2 HRB7682 ss15</strain>
    </source>
</reference>
<dbReference type="Gene3D" id="3.40.50.410">
    <property type="entry name" value="von Willebrand factor, type A domain"/>
    <property type="match status" value="1"/>
</dbReference>
<sequence length="1064" mass="114101">MGLFYHCRLYDLHTGNNLLLDGCSAQVSITDVHAAVTISQKFTCSSNHGISAHQVSGVYTFSLMRDAAVCEFEMVRGDGTKVEGVVKKREEAKREYDEALRQGYTASLGQQETGDVFSISVGSIAAEETVTINLKYVQTLIDDEKKNQVKFIFPRTYAQRYGSAPTVNSAFGRTVQQPFTMNAIVQQAGSINAISCPSGHPISLEFDHQNSRNNSIANVLLQDRSGFLSNDVVLVITATGLDAPRCFIEQHPSPNHETTALALTFVPRFNVPDVQGGVEYIFLVDRSGSMHGQNIQLVREALVVLLRGLPTNGTTFNIFSFGSEATKMWDQSRAYDQSSLEEATLHVDSMQADYGGTEIASALRLVYNSLPKSLIRPVAVFLLTDGGAWDVSTCIEYTQSARTALPSPKTFIRVFSVGIGDGASSDTCESISRAGGGMTVYVKQGEPLTGKCSRLVRAARTPEVRVNVDWGLGEKEEQIDEPDDFEFVDNPTLESATPVNPPSANISLFDPDSDDMDVDPSINPILHPTGPPPKPNPTLPPPPRIQQSPLASQIPSIFPGSRTQIYAIVRTPKNDTVSSMTTEIKVRGVVTTTGALVELVVPVSKVLSSPTVDATLGFPFLHTLAAKALIKDREEGKHAFPPSVSALFDSPNLNTELKEAYLEKDIIRLGTEYHLASRHTSFLAVDRRSGGGQSFLNIVPTMLFGSASSSTTTGRTLFGGGGGVGSSGGPRSSSANTRSRGYGPAAVAMSMTSNTVHSNASFRMGSMASSQGPIPYSIKSGDRALFGSSSPPAFGSSTVPPPPTTAPVPFGALPPPPPGHPPQLIFGRMASFRNVSSSPPLAPPAPAPSSPNFSPSSSPMANSSFFGSTADDSEEEDADGSVQSNISPKSSVNPFSPTISSSSDSYHILGTTTQQHQRTPGSLLAAVARLQQWHGGFKLTSTLLQLLGEALNVNILLLLGSDPNDNNILMKDFAKKLESQVGIEDPDVGATLFALVWMEKYNKASGSRVVDDSQDDDDETRDMREKAQEWVQSQLRPGADSGDEQTRRRLGELKGGVERMLGLE</sequence>
<dbReference type="PANTHER" id="PTHR45737">
    <property type="entry name" value="VON WILLEBRAND FACTOR A DOMAIN-CONTAINING PROTEIN 5A"/>
    <property type="match status" value="1"/>
</dbReference>
<feature type="region of interest" description="Disordered" evidence="1">
    <location>
        <begin position="1007"/>
        <end position="1064"/>
    </location>
</feature>
<dbReference type="PROSITE" id="PS50234">
    <property type="entry name" value="VWFA"/>
    <property type="match status" value="1"/>
</dbReference>
<feature type="compositionally biased region" description="Gly residues" evidence="1">
    <location>
        <begin position="717"/>
        <end position="728"/>
    </location>
</feature>
<name>A0A9W8ZYL9_9AGAR</name>
<organism evidence="4 5">
    <name type="scientific">Lentinula lateritia</name>
    <dbReference type="NCBI Taxonomy" id="40482"/>
    <lineage>
        <taxon>Eukaryota</taxon>
        <taxon>Fungi</taxon>
        <taxon>Dikarya</taxon>
        <taxon>Basidiomycota</taxon>
        <taxon>Agaricomycotina</taxon>
        <taxon>Agaricomycetes</taxon>
        <taxon>Agaricomycetidae</taxon>
        <taxon>Agaricales</taxon>
        <taxon>Marasmiineae</taxon>
        <taxon>Omphalotaceae</taxon>
        <taxon>Lentinula</taxon>
    </lineage>
</organism>
<dbReference type="InterPro" id="IPR013694">
    <property type="entry name" value="VIT"/>
</dbReference>
<dbReference type="SMART" id="SM00609">
    <property type="entry name" value="VIT"/>
    <property type="match status" value="1"/>
</dbReference>
<comment type="caution">
    <text evidence="4">The sequence shown here is derived from an EMBL/GenBank/DDBJ whole genome shotgun (WGS) entry which is preliminary data.</text>
</comment>
<feature type="compositionally biased region" description="Low complexity" evidence="1">
    <location>
        <begin position="850"/>
        <end position="870"/>
    </location>
</feature>
<feature type="compositionally biased region" description="Low complexity" evidence="1">
    <location>
        <begin position="787"/>
        <end position="798"/>
    </location>
</feature>
<feature type="region of interest" description="Disordered" evidence="1">
    <location>
        <begin position="715"/>
        <end position="741"/>
    </location>
</feature>
<reference evidence="4" key="1">
    <citation type="submission" date="2022-08" db="EMBL/GenBank/DDBJ databases">
        <authorList>
            <consortium name="DOE Joint Genome Institute"/>
            <person name="Min B."/>
            <person name="Riley R."/>
            <person name="Sierra-Patev S."/>
            <person name="Naranjo-Ortiz M."/>
            <person name="Looney B."/>
            <person name="Konkel Z."/>
            <person name="Slot J.C."/>
            <person name="Sakamoto Y."/>
            <person name="Steenwyk J.L."/>
            <person name="Rokas A."/>
            <person name="Carro J."/>
            <person name="Camarero S."/>
            <person name="Ferreira P."/>
            <person name="Molpeceres G."/>
            <person name="Ruiz-Duenas F.J."/>
            <person name="Serrano A."/>
            <person name="Henrissat B."/>
            <person name="Drula E."/>
            <person name="Hughes K.W."/>
            <person name="Mata J.L."/>
            <person name="Ishikawa N.K."/>
            <person name="Vargas-Isla R."/>
            <person name="Ushijima S."/>
            <person name="Smith C.A."/>
            <person name="Ahrendt S."/>
            <person name="Andreopoulos W."/>
            <person name="He G."/>
            <person name="Labutti K."/>
            <person name="Lipzen A."/>
            <person name="Ng V."/>
            <person name="Sandor L."/>
            <person name="Barry K."/>
            <person name="Martinez A.T."/>
            <person name="Xiao Y."/>
            <person name="Gibbons J.G."/>
            <person name="Terashima K."/>
            <person name="Hibbett D.S."/>
            <person name="Grigoriev I.V."/>
        </authorList>
    </citation>
    <scope>NUCLEOTIDE SEQUENCE</scope>
    <source>
        <strain evidence="4">Sp2 HRB7682 ss15</strain>
    </source>
</reference>
<dbReference type="Pfam" id="PF13768">
    <property type="entry name" value="VWA_3"/>
    <property type="match status" value="1"/>
</dbReference>
<dbReference type="EMBL" id="JANVFS010000034">
    <property type="protein sequence ID" value="KAJ4469735.1"/>
    <property type="molecule type" value="Genomic_DNA"/>
</dbReference>
<evidence type="ECO:0000313" key="5">
    <source>
        <dbReference type="Proteomes" id="UP001150238"/>
    </source>
</evidence>
<dbReference type="SUPFAM" id="SSF53300">
    <property type="entry name" value="vWA-like"/>
    <property type="match status" value="1"/>
</dbReference>
<evidence type="ECO:0000256" key="1">
    <source>
        <dbReference type="SAM" id="MobiDB-lite"/>
    </source>
</evidence>
<dbReference type="Proteomes" id="UP001150238">
    <property type="component" value="Unassembled WGS sequence"/>
</dbReference>
<feature type="compositionally biased region" description="Pro residues" evidence="1">
    <location>
        <begin position="529"/>
        <end position="544"/>
    </location>
</feature>
<protein>
    <submittedName>
        <fullName evidence="4">von Willebrand factor type A domain-containing protein</fullName>
    </submittedName>
</protein>
<dbReference type="PANTHER" id="PTHR45737:SF6">
    <property type="entry name" value="VON WILLEBRAND FACTOR A DOMAIN-CONTAINING PROTEIN 5A"/>
    <property type="match status" value="1"/>
</dbReference>
<dbReference type="Pfam" id="PF08487">
    <property type="entry name" value="VIT"/>
    <property type="match status" value="1"/>
</dbReference>
<dbReference type="AlphaFoldDB" id="A0A9W8ZYL9"/>
<feature type="region of interest" description="Disordered" evidence="1">
    <location>
        <begin position="787"/>
        <end position="899"/>
    </location>
</feature>